<dbReference type="InterPro" id="IPR010992">
    <property type="entry name" value="IHF-like_DNA-bd_dom_sf"/>
</dbReference>
<accession>A0ABX4MQL1</accession>
<dbReference type="InterPro" id="IPR000119">
    <property type="entry name" value="Hist_DNA-bd"/>
</dbReference>
<feature type="region of interest" description="Disordered" evidence="3">
    <location>
        <begin position="1"/>
        <end position="43"/>
    </location>
</feature>
<evidence type="ECO:0000256" key="1">
    <source>
        <dbReference type="ARBA" id="ARBA00010529"/>
    </source>
</evidence>
<gene>
    <name evidence="4" type="ORF">CVM39_08150</name>
</gene>
<feature type="compositionally biased region" description="Low complexity" evidence="3">
    <location>
        <begin position="1"/>
        <end position="21"/>
    </location>
</feature>
<evidence type="ECO:0000313" key="4">
    <source>
        <dbReference type="EMBL" id="PJE29995.1"/>
    </source>
</evidence>
<evidence type="ECO:0000313" key="5">
    <source>
        <dbReference type="Proteomes" id="UP000231702"/>
    </source>
</evidence>
<comment type="caution">
    <text evidence="4">The sequence shown here is derived from an EMBL/GenBank/DDBJ whole genome shotgun (WGS) entry which is preliminary data.</text>
</comment>
<organism evidence="4 5">
    <name type="scientific">Pseudooceanicola antarcticus</name>
    <dbReference type="NCBI Taxonomy" id="1247613"/>
    <lineage>
        <taxon>Bacteria</taxon>
        <taxon>Pseudomonadati</taxon>
        <taxon>Pseudomonadota</taxon>
        <taxon>Alphaproteobacteria</taxon>
        <taxon>Rhodobacterales</taxon>
        <taxon>Paracoccaceae</taxon>
        <taxon>Pseudooceanicola</taxon>
    </lineage>
</organism>
<protein>
    <submittedName>
        <fullName evidence="4">DNA-binding protein</fullName>
    </submittedName>
</protein>
<dbReference type="Proteomes" id="UP000231702">
    <property type="component" value="Unassembled WGS sequence"/>
</dbReference>
<dbReference type="EMBL" id="PGTD01000015">
    <property type="protein sequence ID" value="PJE29995.1"/>
    <property type="molecule type" value="Genomic_DNA"/>
</dbReference>
<dbReference type="Pfam" id="PF00216">
    <property type="entry name" value="Bac_DNA_binding"/>
    <property type="match status" value="1"/>
</dbReference>
<sequence>MSAAARAASASASAARNALAAQPDPTEPAEDEVPPQAELRKKELIDRVAERSGIKRKDAKPVVEAMLTVLGETIGEGRELSLQPFGKLRVTRTKEMPNGKVMVARIRQSGPALEELEQVAAVEGEISAKEPLAEDAD</sequence>
<dbReference type="SUPFAM" id="SSF47729">
    <property type="entry name" value="IHF-like DNA-binding proteins"/>
    <property type="match status" value="1"/>
</dbReference>
<evidence type="ECO:0000256" key="2">
    <source>
        <dbReference type="ARBA" id="ARBA00023125"/>
    </source>
</evidence>
<dbReference type="GO" id="GO:0003677">
    <property type="term" value="F:DNA binding"/>
    <property type="evidence" value="ECO:0007669"/>
    <property type="project" value="UniProtKB-KW"/>
</dbReference>
<proteinExistence type="inferred from homology"/>
<comment type="similarity">
    <text evidence="1">Belongs to the bacterial histone-like protein family.</text>
</comment>
<dbReference type="Gene3D" id="4.10.520.10">
    <property type="entry name" value="IHF-like DNA-binding proteins"/>
    <property type="match status" value="1"/>
</dbReference>
<reference evidence="4 5" key="1">
    <citation type="journal article" date="2018" name="Int. J. Syst. Evol. Microbiol.">
        <title>Pseudooceanicola lipolyticus sp. nov., a marine alphaproteobacterium, reclassification of Oceanicola flagellatus as Pseudooceanicola flagellatus comb. nov. and emended description of the genus Pseudooceanicola.</title>
        <authorList>
            <person name="Huang M.-M."/>
            <person name="Guo L.-L."/>
            <person name="Wu Y.-H."/>
            <person name="Lai Q.-L."/>
            <person name="Shao Z.-Z."/>
            <person name="Wang C.-S."/>
            <person name="Wu M."/>
            <person name="Xu X.-W."/>
        </authorList>
    </citation>
    <scope>NUCLEOTIDE SEQUENCE [LARGE SCALE GENOMIC DNA]</scope>
    <source>
        <strain evidence="4 5">Ar-45</strain>
    </source>
</reference>
<keyword evidence="2 4" id="KW-0238">DNA-binding</keyword>
<keyword evidence="5" id="KW-1185">Reference proteome</keyword>
<name>A0ABX4MQL1_9RHOB</name>
<evidence type="ECO:0000256" key="3">
    <source>
        <dbReference type="SAM" id="MobiDB-lite"/>
    </source>
</evidence>